<dbReference type="GO" id="GO:0005634">
    <property type="term" value="C:nucleus"/>
    <property type="evidence" value="ECO:0007669"/>
    <property type="project" value="UniProtKB-SubCell"/>
</dbReference>
<dbReference type="GO" id="GO:0007064">
    <property type="term" value="P:mitotic sister chromatid cohesion"/>
    <property type="evidence" value="ECO:0007669"/>
    <property type="project" value="UniProtKB-ARBA"/>
</dbReference>
<evidence type="ECO:0000256" key="9">
    <source>
        <dbReference type="ARBA" id="ARBA00044975"/>
    </source>
</evidence>
<dbReference type="PIRSF" id="PIRSF036603">
    <property type="entry name" value="DPol_eta"/>
    <property type="match status" value="1"/>
</dbReference>
<dbReference type="InterPro" id="IPR017961">
    <property type="entry name" value="DNA_pol_Y-fam_little_finger"/>
</dbReference>
<keyword evidence="8" id="KW-0539">Nucleus</keyword>
<feature type="region of interest" description="Disordered" evidence="10">
    <location>
        <begin position="635"/>
        <end position="656"/>
    </location>
</feature>
<evidence type="ECO:0000256" key="10">
    <source>
        <dbReference type="SAM" id="MobiDB-lite"/>
    </source>
</evidence>
<dbReference type="OrthoDB" id="5723at2759"/>
<dbReference type="InterPro" id="IPR043502">
    <property type="entry name" value="DNA/RNA_pol_sf"/>
</dbReference>
<dbReference type="GO" id="GO:0042276">
    <property type="term" value="P:error-prone translesion synthesis"/>
    <property type="evidence" value="ECO:0007669"/>
    <property type="project" value="TreeGrafter"/>
</dbReference>
<dbReference type="FunFam" id="3.40.1170.60:FF:000008">
    <property type="entry name" value="DNA polymerase eta subunit"/>
    <property type="match status" value="1"/>
</dbReference>
<dbReference type="PROSITE" id="PS51907">
    <property type="entry name" value="ZF_UBZ3"/>
    <property type="match status" value="1"/>
</dbReference>
<organism evidence="13 14">
    <name type="scientific">Pachysolen tannophilus NRRL Y-2460</name>
    <dbReference type="NCBI Taxonomy" id="669874"/>
    <lineage>
        <taxon>Eukaryota</taxon>
        <taxon>Fungi</taxon>
        <taxon>Dikarya</taxon>
        <taxon>Ascomycota</taxon>
        <taxon>Saccharomycotina</taxon>
        <taxon>Pichiomycetes</taxon>
        <taxon>Pachysolenaceae</taxon>
        <taxon>Pachysolen</taxon>
    </lineage>
</organism>
<dbReference type="Proteomes" id="UP000094236">
    <property type="component" value="Unassembled WGS sequence"/>
</dbReference>
<dbReference type="GO" id="GO:0009314">
    <property type="term" value="P:response to radiation"/>
    <property type="evidence" value="ECO:0007669"/>
    <property type="project" value="TreeGrafter"/>
</dbReference>
<evidence type="ECO:0000256" key="3">
    <source>
        <dbReference type="ARBA" id="ARBA00022723"/>
    </source>
</evidence>
<comment type="subcellular location">
    <subcellularLocation>
        <location evidence="1">Nucleus</location>
    </subcellularLocation>
</comment>
<dbReference type="PANTHER" id="PTHR45873">
    <property type="entry name" value="DNA POLYMERASE ETA"/>
    <property type="match status" value="1"/>
</dbReference>
<sequence length="735" mass="84079">MCEESGSNHSQESGTLNDFSSNDFSFNDSGSKGRQYQVLCAPQPSRFTWRDFRCLNNSMESHSTPLAVIAHIDVNAFFAQAEMIRLGLSSKDPVVCVQWWSLIAVSYAARAYGINRMDTVASAKKKCPNVILAHTAVFKKGEPFWTYKEAGVLPSVLDHKVSLDPYRRESRKIMRIFRSECDKVQKASVDECFLDFGRLIFTKAIELFPILNDPKSMENLDDFLPPIPQVLPEWCEFKGEVIPSNGDEIGNENEIGIGESKDVHNNQRILTDWDDIFIMIGSKIAYQIRERIRKELGYTLSCGISRVKTVSKLASGFIKPNDQTIVRSSAIPIFLKNFEFTDFWSMGGKTGEIIRQKLMIPTDENSIEYILKNFSLKELQLKLKPDTALATRLYSMAKGEAYDMLDLKTDVKSMCSTKNFRGKSLSSKEDLYEWMKVFTSDLMQRLTELDEEEGIFNSENLNNNNNNNITKACTIRRPKTMSVHYKSAKYRMVSKQCQLPLVASIERLNEIVYQTGCKLVNQLVETWDNTTLGEMFPSVNASLTISSFENINFKSKSIDEFFHIKGDKAKSERKDEAINLMFNEIKNDNTSTNNKPIKKDNKVEMDKTLTTNNNNKHIDIFQSLAKKNLKDNTIQEPISLTDEDDENRKENNEYPPNYCAECQKIISKDQTAEHDDFHYALNLSKKWNEESNTTPTNNRDNEQNLNNDPTGSSSKQLYRSRKKKKLDKGQSTLPF</sequence>
<gene>
    <name evidence="13" type="ORF">PACTADRAFT_48601</name>
</gene>
<dbReference type="SUPFAM" id="SSF56672">
    <property type="entry name" value="DNA/RNA polymerases"/>
    <property type="match status" value="1"/>
</dbReference>
<dbReference type="GO" id="GO:0035861">
    <property type="term" value="C:site of double-strand break"/>
    <property type="evidence" value="ECO:0007669"/>
    <property type="project" value="TreeGrafter"/>
</dbReference>
<dbReference type="InterPro" id="IPR036775">
    <property type="entry name" value="DNA_pol_Y-fam_lit_finger_sf"/>
</dbReference>
<evidence type="ECO:0000313" key="13">
    <source>
        <dbReference type="EMBL" id="ODV96787.1"/>
    </source>
</evidence>
<keyword evidence="2" id="KW-0808">Transferase</keyword>
<feature type="domain" description="UBZ3-type" evidence="12">
    <location>
        <begin position="652"/>
        <end position="686"/>
    </location>
</feature>
<proteinExistence type="predicted"/>
<evidence type="ECO:0000256" key="5">
    <source>
        <dbReference type="ARBA" id="ARBA00022771"/>
    </source>
</evidence>
<dbReference type="GO" id="GO:0005657">
    <property type="term" value="C:replication fork"/>
    <property type="evidence" value="ECO:0007669"/>
    <property type="project" value="UniProtKB-ARBA"/>
</dbReference>
<dbReference type="InterPro" id="IPR052230">
    <property type="entry name" value="DNA_polymerase_eta"/>
</dbReference>
<dbReference type="GO" id="GO:0070987">
    <property type="term" value="P:error-free translesion synthesis"/>
    <property type="evidence" value="ECO:0007669"/>
    <property type="project" value="UniProtKB-ARBA"/>
</dbReference>
<evidence type="ECO:0000256" key="4">
    <source>
        <dbReference type="ARBA" id="ARBA00022763"/>
    </source>
</evidence>
<dbReference type="Gene3D" id="3.30.70.270">
    <property type="match status" value="1"/>
</dbReference>
<dbReference type="SUPFAM" id="SSF100879">
    <property type="entry name" value="Lesion bypass DNA polymerase (Y-family), little finger domain"/>
    <property type="match status" value="1"/>
</dbReference>
<evidence type="ECO:0000256" key="8">
    <source>
        <dbReference type="ARBA" id="ARBA00023242"/>
    </source>
</evidence>
<feature type="region of interest" description="Disordered" evidence="10">
    <location>
        <begin position="688"/>
        <end position="735"/>
    </location>
</feature>
<dbReference type="GO" id="GO:0003684">
    <property type="term" value="F:damaged DNA binding"/>
    <property type="evidence" value="ECO:0007669"/>
    <property type="project" value="InterPro"/>
</dbReference>
<dbReference type="InterPro" id="IPR043128">
    <property type="entry name" value="Rev_trsase/Diguanyl_cyclase"/>
</dbReference>
<dbReference type="Gene3D" id="3.30.1490.100">
    <property type="entry name" value="DNA polymerase, Y-family, little finger domain"/>
    <property type="match status" value="1"/>
</dbReference>
<dbReference type="InterPro" id="IPR041298">
    <property type="entry name" value="UBZ3"/>
</dbReference>
<dbReference type="Gene3D" id="1.10.150.20">
    <property type="entry name" value="5' to 3' exonuclease, C-terminal subdomain"/>
    <property type="match status" value="1"/>
</dbReference>
<accession>A0A1E4TYG2</accession>
<protein>
    <recommendedName>
        <fullName evidence="9">DNA polymerase eta</fullName>
    </recommendedName>
</protein>
<dbReference type="Gene3D" id="3.40.1170.60">
    <property type="match status" value="1"/>
</dbReference>
<dbReference type="STRING" id="669874.A0A1E4TYG2"/>
<evidence type="ECO:0000256" key="2">
    <source>
        <dbReference type="ARBA" id="ARBA00022679"/>
    </source>
</evidence>
<dbReference type="AlphaFoldDB" id="A0A1E4TYG2"/>
<feature type="domain" description="UmuC" evidence="11">
    <location>
        <begin position="69"/>
        <end position="347"/>
    </location>
</feature>
<name>A0A1E4TYG2_PACTA</name>
<dbReference type="PROSITE" id="PS50173">
    <property type="entry name" value="UMUC"/>
    <property type="match status" value="1"/>
</dbReference>
<dbReference type="PANTHER" id="PTHR45873:SF1">
    <property type="entry name" value="DNA POLYMERASE ETA"/>
    <property type="match status" value="1"/>
</dbReference>
<reference evidence="14" key="1">
    <citation type="submission" date="2016-05" db="EMBL/GenBank/DDBJ databases">
        <title>Comparative genomics of biotechnologically important yeasts.</title>
        <authorList>
            <consortium name="DOE Joint Genome Institute"/>
            <person name="Riley R."/>
            <person name="Haridas S."/>
            <person name="Wolfe K.H."/>
            <person name="Lopes M.R."/>
            <person name="Hittinger C.T."/>
            <person name="Goker M."/>
            <person name="Salamov A."/>
            <person name="Wisecaver J."/>
            <person name="Long T.M."/>
            <person name="Aerts A.L."/>
            <person name="Barry K."/>
            <person name="Choi C."/>
            <person name="Clum A."/>
            <person name="Coughlan A.Y."/>
            <person name="Deshpande S."/>
            <person name="Douglass A.P."/>
            <person name="Hanson S.J."/>
            <person name="Klenk H.-P."/>
            <person name="Labutti K."/>
            <person name="Lapidus A."/>
            <person name="Lindquist E."/>
            <person name="Lipzen A."/>
            <person name="Meier-Kolthoff J.P."/>
            <person name="Ohm R.A."/>
            <person name="Otillar R.P."/>
            <person name="Pangilinan J."/>
            <person name="Peng Y."/>
            <person name="Rokas A."/>
            <person name="Rosa C.A."/>
            <person name="Scheuner C."/>
            <person name="Sibirny A.A."/>
            <person name="Slot J.C."/>
            <person name="Stielow J.B."/>
            <person name="Sun H."/>
            <person name="Kurtzman C.P."/>
            <person name="Blackwell M."/>
            <person name="Grigoriev I.V."/>
            <person name="Jeffries T.W."/>
        </authorList>
    </citation>
    <scope>NUCLEOTIDE SEQUENCE [LARGE SCALE GENOMIC DNA]</scope>
    <source>
        <strain evidence="14">NRRL Y-2460</strain>
    </source>
</reference>
<dbReference type="InterPro" id="IPR001126">
    <property type="entry name" value="UmuC"/>
</dbReference>
<keyword evidence="4" id="KW-0227">DNA damage</keyword>
<evidence type="ECO:0000259" key="11">
    <source>
        <dbReference type="PROSITE" id="PS50173"/>
    </source>
</evidence>
<feature type="compositionally biased region" description="Polar residues" evidence="10">
    <location>
        <begin position="708"/>
        <end position="717"/>
    </location>
</feature>
<evidence type="ECO:0000313" key="14">
    <source>
        <dbReference type="Proteomes" id="UP000094236"/>
    </source>
</evidence>
<dbReference type="Pfam" id="PF11799">
    <property type="entry name" value="IMS_C"/>
    <property type="match status" value="1"/>
</dbReference>
<evidence type="ECO:0000256" key="7">
    <source>
        <dbReference type="ARBA" id="ARBA00023204"/>
    </source>
</evidence>
<keyword evidence="3" id="KW-0479">Metal-binding</keyword>
<dbReference type="GO" id="GO:0008270">
    <property type="term" value="F:zinc ion binding"/>
    <property type="evidence" value="ECO:0007669"/>
    <property type="project" value="UniProtKB-KW"/>
</dbReference>
<dbReference type="Pfam" id="PF18439">
    <property type="entry name" value="zf_UBZ"/>
    <property type="match status" value="1"/>
</dbReference>
<dbReference type="GO" id="GO:0003887">
    <property type="term" value="F:DNA-directed DNA polymerase activity"/>
    <property type="evidence" value="ECO:0007669"/>
    <property type="project" value="TreeGrafter"/>
</dbReference>
<keyword evidence="5" id="KW-0863">Zinc-finger</keyword>
<dbReference type="EMBL" id="KV454012">
    <property type="protein sequence ID" value="ODV96787.1"/>
    <property type="molecule type" value="Genomic_DNA"/>
</dbReference>
<dbReference type="Pfam" id="PF00817">
    <property type="entry name" value="IMS"/>
    <property type="match status" value="1"/>
</dbReference>
<keyword evidence="6" id="KW-0862">Zinc</keyword>
<evidence type="ECO:0000259" key="12">
    <source>
        <dbReference type="PROSITE" id="PS51907"/>
    </source>
</evidence>
<evidence type="ECO:0000256" key="6">
    <source>
        <dbReference type="ARBA" id="ARBA00022833"/>
    </source>
</evidence>
<keyword evidence="14" id="KW-1185">Reference proteome</keyword>
<evidence type="ECO:0000256" key="1">
    <source>
        <dbReference type="ARBA" id="ARBA00004123"/>
    </source>
</evidence>
<dbReference type="GO" id="GO:0006281">
    <property type="term" value="P:DNA repair"/>
    <property type="evidence" value="ECO:0007669"/>
    <property type="project" value="UniProtKB-KW"/>
</dbReference>
<keyword evidence="7" id="KW-0234">DNA repair</keyword>